<dbReference type="PANTHER" id="PTHR11909">
    <property type="entry name" value="CASEIN KINASE-RELATED"/>
    <property type="match status" value="1"/>
</dbReference>
<sequence>GRMPPKDGKKKTTKVKTKGDDAKFGDIERTQCDPDNSVRNTSQYGTLSVYAAAPAPGKPAVNPNTYKGPNINMLKERIKSEGIPIISANVDKFNETELKSIEEYLIKRNGLRTGDTIESSKMRYRIGGVIGEGRYCDVYLADEDKDGDEEEQKKSKIFAVKVDKRKHEWRTRQRIEVQVYDRIRATMKVDASYRFPEYIESGVSRGKPFIVTNVLGPNISKVRERAVKKKANYERKTAYFLALETLRVLRDFHKLGYVHRDIKPYNFCIGHTQALYDKIFLVDFASAAKTDDTNQLELLRMEKSYPLTNQNLVFCAPEEHKGEVLTRKSDMMSWFFMIVDIFDRDIIRWKRWEDPDKILEAKAAFWKDRATLLSPLPKVLQDIAGMVEDAEPKYDKMLHMLNDEKKELDQKNPMKKYEWMNMNF</sequence>
<proteinExistence type="predicted"/>
<organism evidence="4 5">
    <name type="scientific">Pristionchus fissidentatus</name>
    <dbReference type="NCBI Taxonomy" id="1538716"/>
    <lineage>
        <taxon>Eukaryota</taxon>
        <taxon>Metazoa</taxon>
        <taxon>Ecdysozoa</taxon>
        <taxon>Nematoda</taxon>
        <taxon>Chromadorea</taxon>
        <taxon>Rhabditida</taxon>
        <taxon>Rhabditina</taxon>
        <taxon>Diplogasteromorpha</taxon>
        <taxon>Diplogasteroidea</taxon>
        <taxon>Neodiplogasteridae</taxon>
        <taxon>Pristionchus</taxon>
    </lineage>
</organism>
<dbReference type="AlphaFoldDB" id="A0AAV5W2C3"/>
<dbReference type="Proteomes" id="UP001432322">
    <property type="component" value="Unassembled WGS sequence"/>
</dbReference>
<dbReference type="SUPFAM" id="SSF56112">
    <property type="entry name" value="Protein kinase-like (PK-like)"/>
    <property type="match status" value="1"/>
</dbReference>
<comment type="caution">
    <text evidence="4">The sequence shown here is derived from an EMBL/GenBank/DDBJ whole genome shotgun (WGS) entry which is preliminary data.</text>
</comment>
<reference evidence="4" key="1">
    <citation type="submission" date="2023-10" db="EMBL/GenBank/DDBJ databases">
        <title>Genome assembly of Pristionchus species.</title>
        <authorList>
            <person name="Yoshida K."/>
            <person name="Sommer R.J."/>
        </authorList>
    </citation>
    <scope>NUCLEOTIDE SEQUENCE</scope>
    <source>
        <strain evidence="4">RS5133</strain>
    </source>
</reference>
<feature type="domain" description="Protein kinase" evidence="3">
    <location>
        <begin position="124"/>
        <end position="420"/>
    </location>
</feature>
<dbReference type="InterPro" id="IPR050235">
    <property type="entry name" value="CK1_Ser-Thr_kinase"/>
</dbReference>
<dbReference type="Pfam" id="PF00069">
    <property type="entry name" value="Pkinase"/>
    <property type="match status" value="1"/>
</dbReference>
<dbReference type="Gene3D" id="1.10.510.10">
    <property type="entry name" value="Transferase(Phosphotransferase) domain 1"/>
    <property type="match status" value="1"/>
</dbReference>
<evidence type="ECO:0000313" key="5">
    <source>
        <dbReference type="Proteomes" id="UP001432322"/>
    </source>
</evidence>
<dbReference type="GO" id="GO:0004674">
    <property type="term" value="F:protein serine/threonine kinase activity"/>
    <property type="evidence" value="ECO:0007669"/>
    <property type="project" value="UniProtKB-EC"/>
</dbReference>
<dbReference type="EC" id="2.7.11.1" evidence="1"/>
<evidence type="ECO:0000313" key="4">
    <source>
        <dbReference type="EMBL" id="GMT24869.1"/>
    </source>
</evidence>
<evidence type="ECO:0000259" key="3">
    <source>
        <dbReference type="PROSITE" id="PS50011"/>
    </source>
</evidence>
<dbReference type="InterPro" id="IPR008271">
    <property type="entry name" value="Ser/Thr_kinase_AS"/>
</dbReference>
<feature type="compositionally biased region" description="Basic and acidic residues" evidence="2">
    <location>
        <begin position="17"/>
        <end position="32"/>
    </location>
</feature>
<accession>A0AAV5W2C3</accession>
<evidence type="ECO:0000256" key="1">
    <source>
        <dbReference type="ARBA" id="ARBA00012513"/>
    </source>
</evidence>
<dbReference type="GO" id="GO:0005524">
    <property type="term" value="F:ATP binding"/>
    <property type="evidence" value="ECO:0007669"/>
    <property type="project" value="InterPro"/>
</dbReference>
<dbReference type="EMBL" id="BTSY01000004">
    <property type="protein sequence ID" value="GMT24869.1"/>
    <property type="molecule type" value="Genomic_DNA"/>
</dbReference>
<feature type="region of interest" description="Disordered" evidence="2">
    <location>
        <begin position="1"/>
        <end position="40"/>
    </location>
</feature>
<gene>
    <name evidence="4" type="ORF">PFISCL1PPCAC_16166</name>
</gene>
<evidence type="ECO:0000256" key="2">
    <source>
        <dbReference type="SAM" id="MobiDB-lite"/>
    </source>
</evidence>
<keyword evidence="5" id="KW-1185">Reference proteome</keyword>
<dbReference type="SMART" id="SM00220">
    <property type="entry name" value="S_TKc"/>
    <property type="match status" value="1"/>
</dbReference>
<dbReference type="InterPro" id="IPR011009">
    <property type="entry name" value="Kinase-like_dom_sf"/>
</dbReference>
<name>A0AAV5W2C3_9BILA</name>
<dbReference type="PROSITE" id="PS00108">
    <property type="entry name" value="PROTEIN_KINASE_ST"/>
    <property type="match status" value="1"/>
</dbReference>
<dbReference type="InterPro" id="IPR000719">
    <property type="entry name" value="Prot_kinase_dom"/>
</dbReference>
<protein>
    <recommendedName>
        <fullName evidence="1">non-specific serine/threonine protein kinase</fullName>
        <ecNumber evidence="1">2.7.11.1</ecNumber>
    </recommendedName>
</protein>
<feature type="non-terminal residue" evidence="4">
    <location>
        <position position="1"/>
    </location>
</feature>
<dbReference type="PROSITE" id="PS50011">
    <property type="entry name" value="PROTEIN_KINASE_DOM"/>
    <property type="match status" value="1"/>
</dbReference>